<keyword evidence="12" id="KW-1185">Reference proteome</keyword>
<dbReference type="PROSITE" id="PS00069">
    <property type="entry name" value="G6P_DEHYDROGENASE"/>
    <property type="match status" value="1"/>
</dbReference>
<comment type="pathway">
    <text evidence="1 7">Carbohydrate degradation; pentose phosphate pathway; D-ribulose 5-phosphate from D-glucose 6-phosphate (oxidative stage): step 1/3.</text>
</comment>
<feature type="binding site" evidence="7">
    <location>
        <position position="245"/>
    </location>
    <ligand>
        <name>substrate</name>
    </ligand>
</feature>
<feature type="binding site" evidence="7">
    <location>
        <position position="112"/>
    </location>
    <ligand>
        <name>NADP(+)</name>
        <dbReference type="ChEBI" id="CHEBI:58349"/>
    </ligand>
</feature>
<evidence type="ECO:0000256" key="3">
    <source>
        <dbReference type="ARBA" id="ARBA00022526"/>
    </source>
</evidence>
<feature type="compositionally biased region" description="Low complexity" evidence="8">
    <location>
        <begin position="41"/>
        <end position="55"/>
    </location>
</feature>
<keyword evidence="6 7" id="KW-0119">Carbohydrate metabolism</keyword>
<feature type="binding site" evidence="7">
    <location>
        <position position="211"/>
    </location>
    <ligand>
        <name>NADP(+)</name>
        <dbReference type="ChEBI" id="CHEBI:58349"/>
    </ligand>
</feature>
<dbReference type="InterPro" id="IPR001282">
    <property type="entry name" value="G6P_DH"/>
</dbReference>
<evidence type="ECO:0000313" key="11">
    <source>
        <dbReference type="EMBL" id="MFF3666728.1"/>
    </source>
</evidence>
<gene>
    <name evidence="7 11" type="primary">zwf</name>
    <name evidence="11" type="ORF">ACFYXI_14110</name>
</gene>
<dbReference type="NCBIfam" id="TIGR00871">
    <property type="entry name" value="zwf"/>
    <property type="match status" value="1"/>
</dbReference>
<evidence type="ECO:0000256" key="4">
    <source>
        <dbReference type="ARBA" id="ARBA00022857"/>
    </source>
</evidence>
<feature type="binding site" evidence="7">
    <location>
        <position position="298"/>
    </location>
    <ligand>
        <name>substrate</name>
    </ligand>
</feature>
<dbReference type="SUPFAM" id="SSF55347">
    <property type="entry name" value="Glyceraldehyde-3-phosphate dehydrogenase-like, C-terminal domain"/>
    <property type="match status" value="1"/>
</dbReference>
<dbReference type="HAMAP" id="MF_00966">
    <property type="entry name" value="G6PD"/>
    <property type="match status" value="1"/>
</dbReference>
<evidence type="ECO:0000259" key="10">
    <source>
        <dbReference type="Pfam" id="PF02781"/>
    </source>
</evidence>
<evidence type="ECO:0000256" key="1">
    <source>
        <dbReference type="ARBA" id="ARBA00004937"/>
    </source>
</evidence>
<comment type="similarity">
    <text evidence="2 7">Belongs to the glucose-6-phosphate dehydrogenase family.</text>
</comment>
<evidence type="ECO:0000256" key="2">
    <source>
        <dbReference type="ARBA" id="ARBA00009975"/>
    </source>
</evidence>
<dbReference type="EC" id="1.1.1.49" evidence="7"/>
<dbReference type="Gene3D" id="3.30.360.10">
    <property type="entry name" value="Dihydrodipicolinate Reductase, domain 2"/>
    <property type="match status" value="1"/>
</dbReference>
<feature type="domain" description="Glucose-6-phosphate dehydrogenase C-terminal" evidence="10">
    <location>
        <begin position="252"/>
        <end position="546"/>
    </location>
</feature>
<comment type="function">
    <text evidence="7">Catalyzes the oxidation of glucose 6-phosphate to 6-phosphogluconolactone.</text>
</comment>
<dbReference type="InterPro" id="IPR022674">
    <property type="entry name" value="G6P_DH_NAD-bd"/>
</dbReference>
<feature type="compositionally biased region" description="Polar residues" evidence="8">
    <location>
        <begin position="1"/>
        <end position="10"/>
    </location>
</feature>
<name>A0ABW6SR60_9ACTN</name>
<dbReference type="PANTHER" id="PTHR23429">
    <property type="entry name" value="GLUCOSE-6-PHOSPHATE 1-DEHYDROGENASE G6PD"/>
    <property type="match status" value="1"/>
</dbReference>
<dbReference type="PIRSF" id="PIRSF000110">
    <property type="entry name" value="G6PD"/>
    <property type="match status" value="1"/>
</dbReference>
<dbReference type="PANTHER" id="PTHR23429:SF0">
    <property type="entry name" value="GLUCOSE-6-PHOSPHATE 1-DEHYDROGENASE"/>
    <property type="match status" value="1"/>
</dbReference>
<feature type="active site" description="Proton acceptor" evidence="7">
    <location>
        <position position="303"/>
    </location>
</feature>
<dbReference type="Pfam" id="PF02781">
    <property type="entry name" value="G6PD_C"/>
    <property type="match status" value="1"/>
</dbReference>
<proteinExistence type="inferred from homology"/>
<evidence type="ECO:0000256" key="6">
    <source>
        <dbReference type="ARBA" id="ARBA00023277"/>
    </source>
</evidence>
<dbReference type="PRINTS" id="PR00079">
    <property type="entry name" value="G6PDHDRGNASE"/>
</dbReference>
<dbReference type="GO" id="GO:0004345">
    <property type="term" value="F:glucose-6-phosphate dehydrogenase activity"/>
    <property type="evidence" value="ECO:0007669"/>
    <property type="project" value="UniProtKB-EC"/>
</dbReference>
<dbReference type="InterPro" id="IPR036291">
    <property type="entry name" value="NAD(P)-bd_dom_sf"/>
</dbReference>
<dbReference type="RefSeq" id="WP_387411360.1">
    <property type="nucleotide sequence ID" value="NZ_JBIASD010000007.1"/>
</dbReference>
<comment type="caution">
    <text evidence="7">Lacks conserved residue(s) required for the propagation of feature annotation.</text>
</comment>
<feature type="binding site" evidence="7">
    <location>
        <position position="279"/>
    </location>
    <ligand>
        <name>substrate</name>
    </ligand>
</feature>
<dbReference type="Gene3D" id="3.40.50.720">
    <property type="entry name" value="NAD(P)-binding Rossmann-like Domain"/>
    <property type="match status" value="1"/>
</dbReference>
<protein>
    <recommendedName>
        <fullName evidence="7">Glucose-6-phosphate 1-dehydrogenase</fullName>
        <shortName evidence="7">G6PD</shortName>
        <ecNumber evidence="7">1.1.1.49</ecNumber>
    </recommendedName>
</protein>
<evidence type="ECO:0000313" key="12">
    <source>
        <dbReference type="Proteomes" id="UP001602013"/>
    </source>
</evidence>
<dbReference type="InterPro" id="IPR022675">
    <property type="entry name" value="G6P_DH_C"/>
</dbReference>
<feature type="domain" description="Glucose-6-phosphate dehydrogenase NAD-binding" evidence="9">
    <location>
        <begin position="75"/>
        <end position="250"/>
    </location>
</feature>
<dbReference type="EMBL" id="JBIASD010000007">
    <property type="protein sequence ID" value="MFF3666728.1"/>
    <property type="molecule type" value="Genomic_DNA"/>
</dbReference>
<keyword evidence="4 7" id="KW-0521">NADP</keyword>
<keyword evidence="5 7" id="KW-0560">Oxidoreductase</keyword>
<dbReference type="Proteomes" id="UP001602013">
    <property type="component" value="Unassembled WGS sequence"/>
</dbReference>
<evidence type="ECO:0000256" key="8">
    <source>
        <dbReference type="SAM" id="MobiDB-lite"/>
    </source>
</evidence>
<comment type="caution">
    <text evidence="11">The sequence shown here is derived from an EMBL/GenBank/DDBJ whole genome shotgun (WGS) entry which is preliminary data.</text>
</comment>
<reference evidence="11 12" key="1">
    <citation type="submission" date="2024-10" db="EMBL/GenBank/DDBJ databases">
        <title>The Natural Products Discovery Center: Release of the First 8490 Sequenced Strains for Exploring Actinobacteria Biosynthetic Diversity.</title>
        <authorList>
            <person name="Kalkreuter E."/>
            <person name="Kautsar S.A."/>
            <person name="Yang D."/>
            <person name="Bader C.D."/>
            <person name="Teijaro C.N."/>
            <person name="Fluegel L."/>
            <person name="Davis C.M."/>
            <person name="Simpson J.R."/>
            <person name="Lauterbach L."/>
            <person name="Steele A.D."/>
            <person name="Gui C."/>
            <person name="Meng S."/>
            <person name="Li G."/>
            <person name="Viehrig K."/>
            <person name="Ye F."/>
            <person name="Su P."/>
            <person name="Kiefer A.F."/>
            <person name="Nichols A."/>
            <person name="Cepeda A.J."/>
            <person name="Yan W."/>
            <person name="Fan B."/>
            <person name="Jiang Y."/>
            <person name="Adhikari A."/>
            <person name="Zheng C.-J."/>
            <person name="Schuster L."/>
            <person name="Cowan T.M."/>
            <person name="Smanski M.J."/>
            <person name="Chevrette M.G."/>
            <person name="De Carvalho L.P.S."/>
            <person name="Shen B."/>
        </authorList>
    </citation>
    <scope>NUCLEOTIDE SEQUENCE [LARGE SCALE GENOMIC DNA]</scope>
    <source>
        <strain evidence="11 12">NPDC002173</strain>
    </source>
</reference>
<comment type="catalytic activity">
    <reaction evidence="7">
        <text>D-glucose 6-phosphate + NADP(+) = 6-phospho-D-glucono-1,5-lactone + NADPH + H(+)</text>
        <dbReference type="Rhea" id="RHEA:15841"/>
        <dbReference type="ChEBI" id="CHEBI:15378"/>
        <dbReference type="ChEBI" id="CHEBI:57783"/>
        <dbReference type="ChEBI" id="CHEBI:57955"/>
        <dbReference type="ChEBI" id="CHEBI:58349"/>
        <dbReference type="ChEBI" id="CHEBI:61548"/>
        <dbReference type="EC" id="1.1.1.49"/>
    </reaction>
</comment>
<evidence type="ECO:0000256" key="5">
    <source>
        <dbReference type="ARBA" id="ARBA00023002"/>
    </source>
</evidence>
<dbReference type="Pfam" id="PF00479">
    <property type="entry name" value="G6PD_N"/>
    <property type="match status" value="1"/>
</dbReference>
<feature type="binding site" evidence="7">
    <location>
        <position position="403"/>
    </location>
    <ligand>
        <name>substrate</name>
    </ligand>
</feature>
<organism evidence="11 12">
    <name type="scientific">Microtetraspora malaysiensis</name>
    <dbReference type="NCBI Taxonomy" id="161358"/>
    <lineage>
        <taxon>Bacteria</taxon>
        <taxon>Bacillati</taxon>
        <taxon>Actinomycetota</taxon>
        <taxon>Actinomycetes</taxon>
        <taxon>Streptosporangiales</taxon>
        <taxon>Streptosporangiaceae</taxon>
        <taxon>Microtetraspora</taxon>
    </lineage>
</organism>
<keyword evidence="3 7" id="KW-0313">Glucose metabolism</keyword>
<dbReference type="InterPro" id="IPR019796">
    <property type="entry name" value="G6P_DH_AS"/>
</dbReference>
<evidence type="ECO:0000259" key="9">
    <source>
        <dbReference type="Pfam" id="PF00479"/>
    </source>
</evidence>
<evidence type="ECO:0000256" key="7">
    <source>
        <dbReference type="HAMAP-Rule" id="MF_00966"/>
    </source>
</evidence>
<sequence length="550" mass="60448">MSVSPRNSLSAPEIVAPDGGLAPSTPSGPLGGATTTASQPASETASETARTASGTFSAVDETGTGATPRHAADLIVFGGTGDLSMRKLIPALYHCDRDGRLADETRIIAMSRGGLTDADFRGKVDAEARPVPEGEDDEGWQRFLRRLHHVSVDVGGSDRSGWGALSRLLAGYEDRDRVFYLASPPMTFGPFCREAHEAGLVTPHSRVVLEKPLGRDLASARAINDEVGAIFDERQIFRIDHYLGKETVQNLLVLRFANAFLEPVWNSLWIDHVQITVAETVGTPGRRGYYDHAGALRDMVQNHLLQLLCLVAMEPPSRNDRESIRDEKVKVLQSLRPIVGSEVDRFTVRGQYAAGDDVPSYLDEPASTPPTEISRRVETYAAIRAEVKNWRWAGVPFYLRTGKRMPSRRSEIVVQFKDVPHAIFPGATPNRLVLRLQPSEGIHLLLMAKEPGAGEVALRPVPLSLSFAETFQSRVPDAYERLLMDVLAGNPTLFMRRDEVEAAWRWIDPIIETWEGSEALPEPYPAGTAGPAGARELLARSGRTWHEEDL</sequence>
<accession>A0ABW6SR60</accession>
<feature type="region of interest" description="Disordered" evidence="8">
    <location>
        <begin position="1"/>
        <end position="65"/>
    </location>
</feature>
<feature type="binding site" evidence="7">
    <location>
        <begin position="153"/>
        <end position="154"/>
    </location>
    <ligand>
        <name>NADP(+)</name>
        <dbReference type="ChEBI" id="CHEBI:58349"/>
    </ligand>
</feature>
<feature type="binding site" evidence="7">
    <location>
        <position position="241"/>
    </location>
    <ligand>
        <name>substrate</name>
    </ligand>
</feature>
<dbReference type="SUPFAM" id="SSF51735">
    <property type="entry name" value="NAD(P)-binding Rossmann-fold domains"/>
    <property type="match status" value="1"/>
</dbReference>